<dbReference type="RefSeq" id="WP_145209014.1">
    <property type="nucleotide sequence ID" value="NZ_CP036432.1"/>
</dbReference>
<dbReference type="Proteomes" id="UP000318081">
    <property type="component" value="Chromosome"/>
</dbReference>
<evidence type="ECO:0000313" key="2">
    <source>
        <dbReference type="EMBL" id="QDV82894.1"/>
    </source>
</evidence>
<keyword evidence="3" id="KW-1185">Reference proteome</keyword>
<reference evidence="2 3" key="1">
    <citation type="submission" date="2019-02" db="EMBL/GenBank/DDBJ databases">
        <title>Deep-cultivation of Planctomycetes and their phenomic and genomic characterization uncovers novel biology.</title>
        <authorList>
            <person name="Wiegand S."/>
            <person name="Jogler M."/>
            <person name="Boedeker C."/>
            <person name="Pinto D."/>
            <person name="Vollmers J."/>
            <person name="Rivas-Marin E."/>
            <person name="Kohn T."/>
            <person name="Peeters S.H."/>
            <person name="Heuer A."/>
            <person name="Rast P."/>
            <person name="Oberbeckmann S."/>
            <person name="Bunk B."/>
            <person name="Jeske O."/>
            <person name="Meyerdierks A."/>
            <person name="Storesund J.E."/>
            <person name="Kallscheuer N."/>
            <person name="Luecker S."/>
            <person name="Lage O.M."/>
            <person name="Pohl T."/>
            <person name="Merkel B.J."/>
            <person name="Hornburger P."/>
            <person name="Mueller R.-W."/>
            <person name="Bruemmer F."/>
            <person name="Labrenz M."/>
            <person name="Spormann A.M."/>
            <person name="Op den Camp H."/>
            <person name="Overmann J."/>
            <person name="Amann R."/>
            <person name="Jetten M.S.M."/>
            <person name="Mascher T."/>
            <person name="Medema M.H."/>
            <person name="Devos D.P."/>
            <person name="Kaster A.-K."/>
            <person name="Ovreas L."/>
            <person name="Rohde M."/>
            <person name="Galperin M.Y."/>
            <person name="Jogler C."/>
        </authorList>
    </citation>
    <scope>NUCLEOTIDE SEQUENCE [LARGE SCALE GENOMIC DNA]</scope>
    <source>
        <strain evidence="2 3">TBK1r</strain>
    </source>
</reference>
<accession>A0ABX5XLX0</accession>
<dbReference type="PROSITE" id="PS50075">
    <property type="entry name" value="CARRIER"/>
    <property type="match status" value="1"/>
</dbReference>
<proteinExistence type="predicted"/>
<dbReference type="Gene3D" id="1.10.1200.10">
    <property type="entry name" value="ACP-like"/>
    <property type="match status" value="1"/>
</dbReference>
<name>A0ABX5XLX0_9BACT</name>
<organism evidence="2 3">
    <name type="scientific">Stieleria magnilauensis</name>
    <dbReference type="NCBI Taxonomy" id="2527963"/>
    <lineage>
        <taxon>Bacteria</taxon>
        <taxon>Pseudomonadati</taxon>
        <taxon>Planctomycetota</taxon>
        <taxon>Planctomycetia</taxon>
        <taxon>Pirellulales</taxon>
        <taxon>Pirellulaceae</taxon>
        <taxon>Stieleria</taxon>
    </lineage>
</organism>
<feature type="domain" description="Carrier" evidence="1">
    <location>
        <begin position="7"/>
        <end position="97"/>
    </location>
</feature>
<protein>
    <recommendedName>
        <fullName evidence="1">Carrier domain-containing protein</fullName>
    </recommendedName>
</protein>
<evidence type="ECO:0000313" key="3">
    <source>
        <dbReference type="Proteomes" id="UP000318081"/>
    </source>
</evidence>
<dbReference type="EMBL" id="CP036432">
    <property type="protein sequence ID" value="QDV82894.1"/>
    <property type="molecule type" value="Genomic_DNA"/>
</dbReference>
<sequence length="101" mass="11076">MSLLSRAEIEQSILDCIRRLNQLRQSNDQLAVAPDAQIFGGDSPLDSLGLVTLMMDIEDLLAERGAEISLSDAQAMSQRRSPYRDVPTLVAFIEEKLVASG</sequence>
<dbReference type="InterPro" id="IPR009081">
    <property type="entry name" value="PP-bd_ACP"/>
</dbReference>
<dbReference type="InterPro" id="IPR036736">
    <property type="entry name" value="ACP-like_sf"/>
</dbReference>
<evidence type="ECO:0000259" key="1">
    <source>
        <dbReference type="PROSITE" id="PS50075"/>
    </source>
</evidence>
<gene>
    <name evidence="2" type="ORF">TBK1r_18260</name>
</gene>